<proteinExistence type="predicted"/>
<keyword evidence="1" id="KW-0472">Membrane</keyword>
<protein>
    <recommendedName>
        <fullName evidence="4">Magnesium citrate secondary transporter</fullName>
    </recommendedName>
</protein>
<gene>
    <name evidence="2" type="ORF">FHS90_000109</name>
</gene>
<dbReference type="EMBL" id="JACJIQ010000001">
    <property type="protein sequence ID" value="MBA9075412.1"/>
    <property type="molecule type" value="Genomic_DNA"/>
</dbReference>
<evidence type="ECO:0000313" key="3">
    <source>
        <dbReference type="Proteomes" id="UP000563094"/>
    </source>
</evidence>
<evidence type="ECO:0000256" key="1">
    <source>
        <dbReference type="SAM" id="Phobius"/>
    </source>
</evidence>
<dbReference type="RefSeq" id="WP_182511178.1">
    <property type="nucleotide sequence ID" value="NZ_JACJIQ010000001.1"/>
</dbReference>
<comment type="caution">
    <text evidence="2">The sequence shown here is derived from an EMBL/GenBank/DDBJ whole genome shotgun (WGS) entry which is preliminary data.</text>
</comment>
<feature type="transmembrane region" description="Helical" evidence="1">
    <location>
        <begin position="104"/>
        <end position="121"/>
    </location>
</feature>
<evidence type="ECO:0000313" key="2">
    <source>
        <dbReference type="EMBL" id="MBA9075412.1"/>
    </source>
</evidence>
<keyword evidence="3" id="KW-1185">Reference proteome</keyword>
<dbReference type="AlphaFoldDB" id="A0A839G8U2"/>
<keyword evidence="1" id="KW-1133">Transmembrane helix</keyword>
<evidence type="ECO:0008006" key="4">
    <source>
        <dbReference type="Google" id="ProtNLM"/>
    </source>
</evidence>
<accession>A0A839G8U2</accession>
<organism evidence="2 3">
    <name type="scientific">Rufibacter quisquiliarum</name>
    <dbReference type="NCBI Taxonomy" id="1549639"/>
    <lineage>
        <taxon>Bacteria</taxon>
        <taxon>Pseudomonadati</taxon>
        <taxon>Bacteroidota</taxon>
        <taxon>Cytophagia</taxon>
        <taxon>Cytophagales</taxon>
        <taxon>Hymenobacteraceae</taxon>
        <taxon>Rufibacter</taxon>
    </lineage>
</organism>
<feature type="transmembrane region" description="Helical" evidence="1">
    <location>
        <begin position="78"/>
        <end position="98"/>
    </location>
</feature>
<keyword evidence="1" id="KW-0812">Transmembrane</keyword>
<feature type="transmembrane region" description="Helical" evidence="1">
    <location>
        <begin position="9"/>
        <end position="31"/>
    </location>
</feature>
<dbReference type="Proteomes" id="UP000563094">
    <property type="component" value="Unassembled WGS sequence"/>
</dbReference>
<sequence>MAHRGAGRLVWPTLSPLFWGLAVVYLGHWVWRWLELPRPAWVRFYLDDLLCLPLVLTVTLLVMRFFYGHQVRFSKYHVLFTVLYFALAFEVFFPQFLPRYTGDGVDAGLYALGGWIFYRFLNR</sequence>
<reference evidence="2 3" key="1">
    <citation type="submission" date="2020-08" db="EMBL/GenBank/DDBJ databases">
        <title>Genomic Encyclopedia of Type Strains, Phase IV (KMG-IV): sequencing the most valuable type-strain genomes for metagenomic binning, comparative biology and taxonomic classification.</title>
        <authorList>
            <person name="Goeker M."/>
        </authorList>
    </citation>
    <scope>NUCLEOTIDE SEQUENCE [LARGE SCALE GENOMIC DNA]</scope>
    <source>
        <strain evidence="2 3">DSM 29854</strain>
    </source>
</reference>
<feature type="transmembrane region" description="Helical" evidence="1">
    <location>
        <begin position="43"/>
        <end position="66"/>
    </location>
</feature>
<name>A0A839G8U2_9BACT</name>